<sequence length="395" mass="43824">MRIAFLLETLVVAALALVGHAQDDDCKQGLINNLVFGEGTFVGQQYGDSNKELYCETRWKQGLVVNGIEVWASKDNVQAFRLRYTDGTWSKQYGNPKPDDWSHEQVLWDSGDKIESIKIQPNKKRDSPGKMEWKIKGKEPVTLGSKKTWGDQIDAELFSGIFLGVWGKGDADYLSSMMLLFLKTDVEAAEISEMKFDQTIEEMNAKQEGIEDIFMSRIVIENTNKFGDNKTYSFINTGQRDKKMSAQQSTTHTISAGTELTVSGKAGVPLLAEAEVSASVSAGYQLAHMETKGTEQTSIFKMEWNESGELKPGFAAVCQAIAYKGTYSSGYTSTVKSFLRDGSSFSYTQRGHFDSVGYMEGKSNCEITTLDKVPPGIEKKEADPKKPKVARQFTG</sequence>
<organism evidence="3 4">
    <name type="scientific">Periconia digitata</name>
    <dbReference type="NCBI Taxonomy" id="1303443"/>
    <lineage>
        <taxon>Eukaryota</taxon>
        <taxon>Fungi</taxon>
        <taxon>Dikarya</taxon>
        <taxon>Ascomycota</taxon>
        <taxon>Pezizomycotina</taxon>
        <taxon>Dothideomycetes</taxon>
        <taxon>Pleosporomycetidae</taxon>
        <taxon>Pleosporales</taxon>
        <taxon>Massarineae</taxon>
        <taxon>Periconiaceae</taxon>
        <taxon>Periconia</taxon>
    </lineage>
</organism>
<dbReference type="Pfam" id="PF03318">
    <property type="entry name" value="ETX_MTX2"/>
    <property type="match status" value="1"/>
</dbReference>
<feature type="chain" id="PRO_5040992511" evidence="2">
    <location>
        <begin position="22"/>
        <end position="395"/>
    </location>
</feature>
<protein>
    <submittedName>
        <fullName evidence="3">Uncharacterized protein</fullName>
    </submittedName>
</protein>
<keyword evidence="4" id="KW-1185">Reference proteome</keyword>
<feature type="compositionally biased region" description="Basic and acidic residues" evidence="1">
    <location>
        <begin position="377"/>
        <end position="386"/>
    </location>
</feature>
<dbReference type="SUPFAM" id="SSF56973">
    <property type="entry name" value="Aerolisin/ETX pore-forming domain"/>
    <property type="match status" value="1"/>
</dbReference>
<dbReference type="InterPro" id="IPR004991">
    <property type="entry name" value="Aerolysin-like"/>
</dbReference>
<comment type="caution">
    <text evidence="3">The sequence shown here is derived from an EMBL/GenBank/DDBJ whole genome shotgun (WGS) entry which is preliminary data.</text>
</comment>
<reference evidence="3" key="1">
    <citation type="submission" date="2023-01" db="EMBL/GenBank/DDBJ databases">
        <authorList>
            <person name="Van Ghelder C."/>
            <person name="Rancurel C."/>
        </authorList>
    </citation>
    <scope>NUCLEOTIDE SEQUENCE</scope>
    <source>
        <strain evidence="3">CNCM I-4278</strain>
    </source>
</reference>
<accession>A0A9W4XQU8</accession>
<name>A0A9W4XQU8_9PLEO</name>
<dbReference type="Proteomes" id="UP001152607">
    <property type="component" value="Unassembled WGS sequence"/>
</dbReference>
<evidence type="ECO:0000313" key="3">
    <source>
        <dbReference type="EMBL" id="CAI6289447.1"/>
    </source>
</evidence>
<feature type="signal peptide" evidence="2">
    <location>
        <begin position="1"/>
        <end position="21"/>
    </location>
</feature>
<feature type="region of interest" description="Disordered" evidence="1">
    <location>
        <begin position="375"/>
        <end position="395"/>
    </location>
</feature>
<dbReference type="EMBL" id="CAOQHR010000002">
    <property type="protein sequence ID" value="CAI6289447.1"/>
    <property type="molecule type" value="Genomic_DNA"/>
</dbReference>
<keyword evidence="2" id="KW-0732">Signal</keyword>
<evidence type="ECO:0000256" key="2">
    <source>
        <dbReference type="SAM" id="SignalP"/>
    </source>
</evidence>
<proteinExistence type="predicted"/>
<dbReference type="AlphaFoldDB" id="A0A9W4XQU8"/>
<dbReference type="OrthoDB" id="3758675at2759"/>
<dbReference type="Gene3D" id="2.170.15.10">
    <property type="entry name" value="Proaerolysin, chain A, domain 3"/>
    <property type="match status" value="1"/>
</dbReference>
<gene>
    <name evidence="3" type="ORF">PDIGIT_LOCUS2397</name>
</gene>
<evidence type="ECO:0000256" key="1">
    <source>
        <dbReference type="SAM" id="MobiDB-lite"/>
    </source>
</evidence>
<evidence type="ECO:0000313" key="4">
    <source>
        <dbReference type="Proteomes" id="UP001152607"/>
    </source>
</evidence>